<dbReference type="Proteomes" id="UP000194873">
    <property type="component" value="Unassembled WGS sequence"/>
</dbReference>
<organism evidence="1 2">
    <name type="scientific">Hymenobacter crusticola</name>
    <dbReference type="NCBI Taxonomy" id="1770526"/>
    <lineage>
        <taxon>Bacteria</taxon>
        <taxon>Pseudomonadati</taxon>
        <taxon>Bacteroidota</taxon>
        <taxon>Cytophagia</taxon>
        <taxon>Cytophagales</taxon>
        <taxon>Hymenobacteraceae</taxon>
        <taxon>Hymenobacter</taxon>
    </lineage>
</organism>
<keyword evidence="2" id="KW-1185">Reference proteome</keyword>
<gene>
    <name evidence="1" type="ORF">BXP70_14155</name>
</gene>
<proteinExistence type="predicted"/>
<dbReference type="Gene3D" id="2.60.40.1120">
    <property type="entry name" value="Carboxypeptidase-like, regulatory domain"/>
    <property type="match status" value="1"/>
</dbReference>
<name>A0A243WDN2_9BACT</name>
<evidence type="ECO:0008006" key="3">
    <source>
        <dbReference type="Google" id="ProtNLM"/>
    </source>
</evidence>
<comment type="caution">
    <text evidence="1">The sequence shown here is derived from an EMBL/GenBank/DDBJ whole genome shotgun (WGS) entry which is preliminary data.</text>
</comment>
<protein>
    <recommendedName>
        <fullName evidence="3">TonB-dependent receptor plug domain-containing protein</fullName>
    </recommendedName>
</protein>
<dbReference type="EMBL" id="MTSE01000006">
    <property type="protein sequence ID" value="OUJ73534.1"/>
    <property type="molecule type" value="Genomic_DNA"/>
</dbReference>
<sequence>MTPTAHGRHCAACAKVVVDFTKFTDAELLVWLHQQAGQPTCGRFRTDQLKRELRPTVAPRPRSWRAWLAAAVAVWGLREGAANPSKAQTSTEQRQRQGEPISIADYVQQPVVIRGIVTDSASHEALPAVTVLLAGTNLGVATNATGQFELTIPADIWAASTKHLAVSYIGFVRKDIPISASTTQLLHIAMAADVTGLMRTVTVGGVAIVNTPQPWHSPRGIWQRLKRPFHR</sequence>
<dbReference type="Pfam" id="PF13715">
    <property type="entry name" value="CarbopepD_reg_2"/>
    <property type="match status" value="1"/>
</dbReference>
<dbReference type="SUPFAM" id="SSF49464">
    <property type="entry name" value="Carboxypeptidase regulatory domain-like"/>
    <property type="match status" value="1"/>
</dbReference>
<dbReference type="AlphaFoldDB" id="A0A243WDN2"/>
<dbReference type="InterPro" id="IPR008969">
    <property type="entry name" value="CarboxyPept-like_regulatory"/>
</dbReference>
<evidence type="ECO:0000313" key="2">
    <source>
        <dbReference type="Proteomes" id="UP000194873"/>
    </source>
</evidence>
<evidence type="ECO:0000313" key="1">
    <source>
        <dbReference type="EMBL" id="OUJ73534.1"/>
    </source>
</evidence>
<accession>A0A243WDN2</accession>
<reference evidence="1 2" key="1">
    <citation type="submission" date="2017-01" db="EMBL/GenBank/DDBJ databases">
        <title>A new Hymenobacter.</title>
        <authorList>
            <person name="Liang Y."/>
            <person name="Feng F."/>
        </authorList>
    </citation>
    <scope>NUCLEOTIDE SEQUENCE [LARGE SCALE GENOMIC DNA]</scope>
    <source>
        <strain evidence="1">MIMBbqt21</strain>
    </source>
</reference>